<feature type="region of interest" description="Disordered" evidence="3">
    <location>
        <begin position="1"/>
        <end position="122"/>
    </location>
</feature>
<proteinExistence type="predicted"/>
<dbReference type="FunFam" id="3.30.565.10:FF:000010">
    <property type="entry name" value="Sensor histidine kinase RcsC"/>
    <property type="match status" value="1"/>
</dbReference>
<organism evidence="7 8">
    <name type="scientific">Thecamonas trahens ATCC 50062</name>
    <dbReference type="NCBI Taxonomy" id="461836"/>
    <lineage>
        <taxon>Eukaryota</taxon>
        <taxon>Apusozoa</taxon>
        <taxon>Apusomonadida</taxon>
        <taxon>Apusomonadidae</taxon>
        <taxon>Thecamonas</taxon>
    </lineage>
</organism>
<feature type="transmembrane region" description="Helical" evidence="4">
    <location>
        <begin position="441"/>
        <end position="461"/>
    </location>
</feature>
<dbReference type="SMART" id="SM00387">
    <property type="entry name" value="HATPase_c"/>
    <property type="match status" value="1"/>
</dbReference>
<dbReference type="InterPro" id="IPR004358">
    <property type="entry name" value="Sig_transdc_His_kin-like_C"/>
</dbReference>
<dbReference type="SMART" id="SM00091">
    <property type="entry name" value="PAS"/>
    <property type="match status" value="1"/>
</dbReference>
<evidence type="ECO:0000256" key="4">
    <source>
        <dbReference type="SAM" id="Phobius"/>
    </source>
</evidence>
<feature type="compositionally biased region" description="Polar residues" evidence="3">
    <location>
        <begin position="1031"/>
        <end position="1046"/>
    </location>
</feature>
<keyword evidence="4" id="KW-0472">Membrane</keyword>
<dbReference type="InterPro" id="IPR036890">
    <property type="entry name" value="HATPase_C_sf"/>
</dbReference>
<dbReference type="CDD" id="cd16922">
    <property type="entry name" value="HATPase_EvgS-ArcB-TorS-like"/>
    <property type="match status" value="1"/>
</dbReference>
<dbReference type="SUPFAM" id="SSF47384">
    <property type="entry name" value="Homodimeric domain of signal transducing histidine kinase"/>
    <property type="match status" value="1"/>
</dbReference>
<feature type="transmembrane region" description="Helical" evidence="4">
    <location>
        <begin position="371"/>
        <end position="393"/>
    </location>
</feature>
<feature type="region of interest" description="Disordered" evidence="3">
    <location>
        <begin position="1586"/>
        <end position="1615"/>
    </location>
</feature>
<feature type="domain" description="Response regulatory" evidence="6">
    <location>
        <begin position="1181"/>
        <end position="1300"/>
    </location>
</feature>
<dbReference type="Gene3D" id="1.10.287.130">
    <property type="match status" value="1"/>
</dbReference>
<sequence length="1736" mass="184113">MPWPTSKVSPQARAEPSADSTHTDQENVYTSSQLITASSSSSSSSPPPVSNSQPMAPTGAPQLPAPAPGHNGQPPPQHAPQSADQPRSRPTSVSPSSANAPYMPNTIVRGSPSRRSGSSATSIATDTSVIARLPTHAIGTTIVNGLSSRRRSSIRSAPTESLEDVPEGCVLSHTRGESQLHTILVTQASITPRPAGLGAVAEAKGFSTPQKSPPVIRPKLGSNLSHQSSVSSLFDGSESGWVNHDPAMMELPLSSRLHESSGSSVLASNRGHEHLSQSEGVVYSMGAGPVGAPDDGQAGQGSSAARGIVKLCGHEMEIPWLRESYLPRTSLRDFHWQQERVLVLATTIIMLMLILIRLTNLTTEGDEPLMAVSFGVLFTFTLVPLTLALPCVVDQSRYGLLMRMWAVAACYFTCLIQTATSNQAFWILLPLPIPLFVLSPRYAGVAIVVIYVVSLGVLVGADIERDGDSLVRYALALTGCTIIFGIHTFMLMWRNREAVIWEKLYGVVLNGTFEGIVLLDDRLLIRRYNLIMLQMFGSSTLLDGQPLENIIAPHDRARLLAALEAAASSRMLIEVEAQAGPGAPSFPVEVSIMRISGFVICSLRNMIHRKEIENMLLEAKESELIAKESLIQEARRQAQMKSSFVSTVTHELRTPLNAVIGMSQILSSMRLNAEQANCAEVIRTASESLLDLVNDILDNEKIDADAFEFEERHCDLNGIVWSSLSIVAPKAFEKSVEIGYRAAPDLPPAVTGDPSRYKQVLLNLLSNAVKFTPGGGHVIVTVSATRLADSDDIVVETRVIDSGIGIAPEEMSRLFVPFGQAAVSTQREYGGTGLGLSISRKLAQRMGGDIAVKSKKNRGTTFSFTATFGSVIAPGSSLMRDELRLAVPGNVVVVYRNKRIRSIIRRQMEDWNIEVQMAGTLDDVKPKPGTVACLILEAEYIKNSAIGSMLAENFPTVVITIPGAEHELLTSLSKTAKALTAVNKPLSWEQLKRAMIDSTTIFAHATRPQVPGTSAPAPAMIRSADGPISPRATSSVSGRNVDQSGNEGDGAKFDGVRSSSAVGNAITSHPPNGLATSSSGTMSGRNISFLGGAAAMAASAMASLVEQPYENSNSSGRLVRSTGSGTAAGSSDYGGGGGSGVTSVGGGGSGDGLASPRSTASNAPSRQLPVVDADAVKKAMRIAVVDDEPLSARVSGQLVKAVGYVNVDVFTKGADLVEKHSADPYHIIFLDLHMPGMDGYETATRILATDVPKERTPALLALSGTSVAEEMTRAINVGFLEVVGKPLRLDTLAQVLDRVSSSLRLTVVPLSRRASLVAGTPSSPPPPSSASKPPAARASSVSSLRSYQSGVSGEDANDAPVRSIMALTMDTKGDTFVDEARSLFSAPDSVPAGPPPVILVVDGNTVHATSICTMLRRFRLDAQSISSGEAVIEKWRSYRKGTVKIILMSLILPDTDGSAVTSQIREIEYALNLPPVPIIIMGTKTQSPLFRRCEAAGATECVTKPIHRAHLVQKLRQYIVLVRERSMSSDLLGPGERHNHSFTSQSNTSGWISIPASHASSFVHNAAPVSDDVQAEILNKLHPPEEILSSHSNSSSSEVTPLGSSVTVGSTHSRSCTGASSVSFDCNCTNPDLANFVNASRRASVVKPPARSPSGNSLAPPAQGKPKAKSPAKSPAKPKRNGKSQAASSTSIESSKTKSTSKSKTKSKTKSTSKSTRKSKSKVSKSQSKSIDASKE</sequence>
<feature type="compositionally biased region" description="Low complexity" evidence="3">
    <location>
        <begin position="1121"/>
        <end position="1131"/>
    </location>
</feature>
<feature type="compositionally biased region" description="Pro residues" evidence="3">
    <location>
        <begin position="63"/>
        <end position="78"/>
    </location>
</feature>
<keyword evidence="8" id="KW-1185">Reference proteome</keyword>
<evidence type="ECO:0000256" key="2">
    <source>
        <dbReference type="PROSITE-ProRule" id="PRU00169"/>
    </source>
</evidence>
<dbReference type="InterPro" id="IPR005467">
    <property type="entry name" value="His_kinase_dom"/>
</dbReference>
<dbReference type="Gene3D" id="3.40.50.2300">
    <property type="match status" value="2"/>
</dbReference>
<dbReference type="InterPro" id="IPR000014">
    <property type="entry name" value="PAS"/>
</dbReference>
<evidence type="ECO:0000259" key="5">
    <source>
        <dbReference type="PROSITE" id="PS50109"/>
    </source>
</evidence>
<gene>
    <name evidence="7" type="ORF">AMSG_01282</name>
</gene>
<dbReference type="GO" id="GO:0000155">
    <property type="term" value="F:phosphorelay sensor kinase activity"/>
    <property type="evidence" value="ECO:0007669"/>
    <property type="project" value="InterPro"/>
</dbReference>
<feature type="compositionally biased region" description="Low complexity" evidence="3">
    <location>
        <begin position="1688"/>
        <end position="1698"/>
    </location>
</feature>
<feature type="domain" description="Response regulatory" evidence="6">
    <location>
        <begin position="1397"/>
        <end position="1519"/>
    </location>
</feature>
<dbReference type="Pfam" id="PF00512">
    <property type="entry name" value="HisKA"/>
    <property type="match status" value="1"/>
</dbReference>
<dbReference type="SMART" id="SM00388">
    <property type="entry name" value="HisKA"/>
    <property type="match status" value="1"/>
</dbReference>
<dbReference type="Gene3D" id="3.30.565.10">
    <property type="entry name" value="Histidine kinase-like ATPase, C-terminal domain"/>
    <property type="match status" value="1"/>
</dbReference>
<feature type="compositionally biased region" description="Polar residues" evidence="3">
    <location>
        <begin position="1156"/>
        <end position="1165"/>
    </location>
</feature>
<dbReference type="Proteomes" id="UP000054408">
    <property type="component" value="Unassembled WGS sequence"/>
</dbReference>
<feature type="region of interest" description="Disordered" evidence="3">
    <location>
        <begin position="1111"/>
        <end position="1167"/>
    </location>
</feature>
<accession>A0A0L0DMQ2</accession>
<comment type="caution">
    <text evidence="2">Lacks conserved residue(s) required for the propagation of feature annotation.</text>
</comment>
<dbReference type="CDD" id="cd00082">
    <property type="entry name" value="HisKA"/>
    <property type="match status" value="1"/>
</dbReference>
<dbReference type="CDD" id="cd17546">
    <property type="entry name" value="REC_hyHK_CKI1_RcsC-like"/>
    <property type="match status" value="2"/>
</dbReference>
<feature type="compositionally biased region" description="Low complexity" evidence="3">
    <location>
        <begin position="109"/>
        <end position="119"/>
    </location>
</feature>
<dbReference type="PANTHER" id="PTHR45339:SF5">
    <property type="entry name" value="HISTIDINE KINASE"/>
    <property type="match status" value="1"/>
</dbReference>
<evidence type="ECO:0000313" key="8">
    <source>
        <dbReference type="Proteomes" id="UP000054408"/>
    </source>
</evidence>
<feature type="compositionally biased region" description="Polar residues" evidence="3">
    <location>
        <begin position="26"/>
        <end position="37"/>
    </location>
</feature>
<dbReference type="STRING" id="461836.A0A0L0DMQ2"/>
<feature type="compositionally biased region" description="Polar residues" evidence="3">
    <location>
        <begin position="1598"/>
        <end position="1615"/>
    </location>
</feature>
<keyword evidence="4" id="KW-1133">Transmembrane helix</keyword>
<feature type="modified residue" description="4-aspartylphosphate" evidence="2">
    <location>
        <position position="1231"/>
    </location>
</feature>
<feature type="transmembrane region" description="Helical" evidence="4">
    <location>
        <begin position="473"/>
        <end position="493"/>
    </location>
</feature>
<dbReference type="RefSeq" id="XP_013761889.1">
    <property type="nucleotide sequence ID" value="XM_013906435.1"/>
</dbReference>
<feature type="region of interest" description="Disordered" evidence="3">
    <location>
        <begin position="1644"/>
        <end position="1736"/>
    </location>
</feature>
<feature type="transmembrane region" description="Helical" evidence="4">
    <location>
        <begin position="341"/>
        <end position="359"/>
    </location>
</feature>
<dbReference type="InterPro" id="IPR001789">
    <property type="entry name" value="Sig_transdc_resp-reg_receiver"/>
</dbReference>
<protein>
    <submittedName>
        <fullName evidence="7">Sensor protein</fullName>
    </submittedName>
</protein>
<feature type="compositionally biased region" description="Polar residues" evidence="3">
    <location>
        <begin position="1057"/>
        <end position="1080"/>
    </location>
</feature>
<feature type="transmembrane region" description="Helical" evidence="4">
    <location>
        <begin position="405"/>
        <end position="429"/>
    </location>
</feature>
<evidence type="ECO:0000313" key="7">
    <source>
        <dbReference type="EMBL" id="KNC53572.1"/>
    </source>
</evidence>
<feature type="region of interest" description="Disordered" evidence="3">
    <location>
        <begin position="1008"/>
        <end position="1080"/>
    </location>
</feature>
<name>A0A0L0DMQ2_THETB</name>
<feature type="region of interest" description="Disordered" evidence="3">
    <location>
        <begin position="1316"/>
        <end position="1355"/>
    </location>
</feature>
<evidence type="ECO:0000259" key="6">
    <source>
        <dbReference type="PROSITE" id="PS50110"/>
    </source>
</evidence>
<evidence type="ECO:0000256" key="3">
    <source>
        <dbReference type="SAM" id="MobiDB-lite"/>
    </source>
</evidence>
<feature type="compositionally biased region" description="Gly residues" evidence="3">
    <location>
        <begin position="1132"/>
        <end position="1151"/>
    </location>
</feature>
<dbReference type="OrthoDB" id="18419at2759"/>
<dbReference type="InterPro" id="IPR003594">
    <property type="entry name" value="HATPase_dom"/>
</dbReference>
<dbReference type="PRINTS" id="PR00344">
    <property type="entry name" value="BCTRLSENSOR"/>
</dbReference>
<evidence type="ECO:0000256" key="1">
    <source>
        <dbReference type="ARBA" id="ARBA00022553"/>
    </source>
</evidence>
<dbReference type="InterPro" id="IPR036097">
    <property type="entry name" value="HisK_dim/P_sf"/>
</dbReference>
<reference evidence="7 8" key="1">
    <citation type="submission" date="2010-05" db="EMBL/GenBank/DDBJ databases">
        <title>The Genome Sequence of Thecamonas trahens ATCC 50062.</title>
        <authorList>
            <consortium name="The Broad Institute Genome Sequencing Platform"/>
            <person name="Russ C."/>
            <person name="Cuomo C."/>
            <person name="Shea T."/>
            <person name="Young S.K."/>
            <person name="Zeng Q."/>
            <person name="Koehrsen M."/>
            <person name="Haas B."/>
            <person name="Borodovsky M."/>
            <person name="Guigo R."/>
            <person name="Alvarado L."/>
            <person name="Berlin A."/>
            <person name="Bochicchio J."/>
            <person name="Borenstein D."/>
            <person name="Chapman S."/>
            <person name="Chen Z."/>
            <person name="Freedman E."/>
            <person name="Gellesch M."/>
            <person name="Goldberg J."/>
            <person name="Griggs A."/>
            <person name="Gujja S."/>
            <person name="Heilman E."/>
            <person name="Heiman D."/>
            <person name="Hepburn T."/>
            <person name="Howarth C."/>
            <person name="Jen D."/>
            <person name="Larson L."/>
            <person name="Mehta T."/>
            <person name="Park D."/>
            <person name="Pearson M."/>
            <person name="Roberts A."/>
            <person name="Saif S."/>
            <person name="Shenoy N."/>
            <person name="Sisk P."/>
            <person name="Stolte C."/>
            <person name="Sykes S."/>
            <person name="Thomson T."/>
            <person name="Walk T."/>
            <person name="White J."/>
            <person name="Yandava C."/>
            <person name="Burger G."/>
            <person name="Gray M.W."/>
            <person name="Holland P.W.H."/>
            <person name="King N."/>
            <person name="Lang F.B.F."/>
            <person name="Roger A.J."/>
            <person name="Ruiz-Trillo I."/>
            <person name="Lander E."/>
            <person name="Nusbaum C."/>
        </authorList>
    </citation>
    <scope>NUCLEOTIDE SEQUENCE [LARGE SCALE GENOMIC DNA]</scope>
    <source>
        <strain evidence="7 8">ATCC 50062</strain>
    </source>
</reference>
<dbReference type="SUPFAM" id="SSF55785">
    <property type="entry name" value="PYP-like sensor domain (PAS domain)"/>
    <property type="match status" value="1"/>
</dbReference>
<dbReference type="EMBL" id="GL349437">
    <property type="protein sequence ID" value="KNC53572.1"/>
    <property type="molecule type" value="Genomic_DNA"/>
</dbReference>
<feature type="compositionally biased region" description="Basic residues" evidence="3">
    <location>
        <begin position="1666"/>
        <end position="1682"/>
    </location>
</feature>
<dbReference type="Pfam" id="PF00072">
    <property type="entry name" value="Response_reg"/>
    <property type="match status" value="2"/>
</dbReference>
<dbReference type="GeneID" id="25561037"/>
<feature type="domain" description="Histidine kinase" evidence="5">
    <location>
        <begin position="647"/>
        <end position="870"/>
    </location>
</feature>
<dbReference type="PROSITE" id="PS50110">
    <property type="entry name" value="RESPONSE_REGULATORY"/>
    <property type="match status" value="2"/>
</dbReference>
<keyword evidence="4" id="KW-0812">Transmembrane</keyword>
<dbReference type="InterPro" id="IPR035965">
    <property type="entry name" value="PAS-like_dom_sf"/>
</dbReference>
<keyword evidence="1 2" id="KW-0597">Phosphoprotein</keyword>
<dbReference type="InterPro" id="IPR003661">
    <property type="entry name" value="HisK_dim/P_dom"/>
</dbReference>
<dbReference type="SMART" id="SM00448">
    <property type="entry name" value="REC"/>
    <property type="match status" value="2"/>
</dbReference>
<dbReference type="Pfam" id="PF02518">
    <property type="entry name" value="HATPase_c"/>
    <property type="match status" value="1"/>
</dbReference>
<feature type="compositionally biased region" description="Low complexity" evidence="3">
    <location>
        <begin position="1329"/>
        <end position="1343"/>
    </location>
</feature>
<feature type="compositionally biased region" description="Basic residues" evidence="3">
    <location>
        <begin position="1699"/>
        <end position="1723"/>
    </location>
</feature>
<dbReference type="SUPFAM" id="SSF52172">
    <property type="entry name" value="CheY-like"/>
    <property type="match status" value="2"/>
</dbReference>
<dbReference type="InterPro" id="IPR011006">
    <property type="entry name" value="CheY-like_superfamily"/>
</dbReference>
<dbReference type="PROSITE" id="PS50109">
    <property type="entry name" value="HIS_KIN"/>
    <property type="match status" value="1"/>
</dbReference>
<feature type="compositionally biased region" description="Low complexity" evidence="3">
    <location>
        <begin position="88"/>
        <end position="97"/>
    </location>
</feature>
<dbReference type="eggNOG" id="KOG0519">
    <property type="taxonomic scope" value="Eukaryota"/>
</dbReference>
<dbReference type="SUPFAM" id="SSF55874">
    <property type="entry name" value="ATPase domain of HSP90 chaperone/DNA topoisomerase II/histidine kinase"/>
    <property type="match status" value="1"/>
</dbReference>
<dbReference type="PANTHER" id="PTHR45339">
    <property type="entry name" value="HYBRID SIGNAL TRANSDUCTION HISTIDINE KINASE J"/>
    <property type="match status" value="1"/>
</dbReference>
<feature type="compositionally biased region" description="Low complexity" evidence="3">
    <location>
        <begin position="38"/>
        <end position="54"/>
    </location>
</feature>